<dbReference type="HOGENOM" id="CLU_3377568_0_0_1"/>
<feature type="region of interest" description="Disordered" evidence="1">
    <location>
        <begin position="15"/>
        <end position="34"/>
    </location>
</feature>
<evidence type="ECO:0000313" key="3">
    <source>
        <dbReference type="Proteomes" id="UP000008549"/>
    </source>
</evidence>
<sequence>MSCLSNVDSAFDTASDISWDSFPDDLPPSMDLIR</sequence>
<accession>B6IEL0</accession>
<name>B6IEL0_CAEBR</name>
<keyword evidence="3" id="KW-1185">Reference proteome</keyword>
<reference evidence="2 3" key="1">
    <citation type="journal article" date="2003" name="PLoS Biol.">
        <title>The genome sequence of Caenorhabditis briggsae: a platform for comparative genomics.</title>
        <authorList>
            <person name="Stein L.D."/>
            <person name="Bao Z."/>
            <person name="Blasiar D."/>
            <person name="Blumenthal T."/>
            <person name="Brent M.R."/>
            <person name="Chen N."/>
            <person name="Chinwalla A."/>
            <person name="Clarke L."/>
            <person name="Clee C."/>
            <person name="Coghlan A."/>
            <person name="Coulson A."/>
            <person name="D'Eustachio P."/>
            <person name="Fitch D.H."/>
            <person name="Fulton L.A."/>
            <person name="Fulton R.E."/>
            <person name="Griffiths-Jones S."/>
            <person name="Harris T.W."/>
            <person name="Hillier L.W."/>
            <person name="Kamath R."/>
            <person name="Kuwabara P.E."/>
            <person name="Mardis E.R."/>
            <person name="Marra M.A."/>
            <person name="Miner T.L."/>
            <person name="Minx P."/>
            <person name="Mullikin J.C."/>
            <person name="Plumb R.W."/>
            <person name="Rogers J."/>
            <person name="Schein J.E."/>
            <person name="Sohrmann M."/>
            <person name="Spieth J."/>
            <person name="Stajich J.E."/>
            <person name="Wei C."/>
            <person name="Willey D."/>
            <person name="Wilson R.K."/>
            <person name="Durbin R."/>
            <person name="Waterston R.H."/>
        </authorList>
    </citation>
    <scope>NUCLEOTIDE SEQUENCE [LARGE SCALE GENOMIC DNA]</scope>
    <source>
        <strain evidence="2 3">AF16</strain>
    </source>
</reference>
<dbReference type="GeneID" id="68919364"/>
<proteinExistence type="predicted"/>
<dbReference type="InParanoid" id="B6IEL0"/>
<dbReference type="KEGG" id="cbr:CBG_27915"/>
<gene>
    <name evidence="2" type="ORF">CBG27915</name>
    <name evidence="2" type="ORF">CBG_27915</name>
</gene>
<evidence type="ECO:0000313" key="2">
    <source>
        <dbReference type="EMBL" id="CAR98340.1"/>
    </source>
</evidence>
<dbReference type="EMBL" id="HE601409">
    <property type="protein sequence ID" value="CAR98340.1"/>
    <property type="molecule type" value="Genomic_DNA"/>
</dbReference>
<dbReference type="RefSeq" id="XP_045097913.1">
    <property type="nucleotide sequence ID" value="XM_045240187.1"/>
</dbReference>
<organism evidence="2 3">
    <name type="scientific">Caenorhabditis briggsae</name>
    <dbReference type="NCBI Taxonomy" id="6238"/>
    <lineage>
        <taxon>Eukaryota</taxon>
        <taxon>Metazoa</taxon>
        <taxon>Ecdysozoa</taxon>
        <taxon>Nematoda</taxon>
        <taxon>Chromadorea</taxon>
        <taxon>Rhabditida</taxon>
        <taxon>Rhabditina</taxon>
        <taxon>Rhabditomorpha</taxon>
        <taxon>Rhabditoidea</taxon>
        <taxon>Rhabditidae</taxon>
        <taxon>Peloderinae</taxon>
        <taxon>Caenorhabditis</taxon>
    </lineage>
</organism>
<dbReference type="AlphaFoldDB" id="B6IEL0"/>
<reference evidence="2 3" key="2">
    <citation type="journal article" date="2011" name="PLoS Genet.">
        <title>Caenorhabditis briggsae recombinant inbred line genotypes reveal inter-strain incompatibility and the evolution of recombination.</title>
        <authorList>
            <person name="Ross J.A."/>
            <person name="Koboldt D.C."/>
            <person name="Staisch J.E."/>
            <person name="Chamberlin H.M."/>
            <person name="Gupta B.P."/>
            <person name="Miller R.D."/>
            <person name="Baird S.E."/>
            <person name="Haag E.S."/>
        </authorList>
    </citation>
    <scope>NUCLEOTIDE SEQUENCE [LARGE SCALE GENOMIC DNA]</scope>
    <source>
        <strain evidence="2 3">AF16</strain>
    </source>
</reference>
<protein>
    <submittedName>
        <fullName evidence="2">Protein CBG27915</fullName>
    </submittedName>
</protein>
<evidence type="ECO:0000256" key="1">
    <source>
        <dbReference type="SAM" id="MobiDB-lite"/>
    </source>
</evidence>
<dbReference type="Proteomes" id="UP000008549">
    <property type="component" value="Unassembled WGS sequence"/>
</dbReference>
<dbReference type="CTD" id="68919364"/>